<keyword evidence="3" id="KW-1185">Reference proteome</keyword>
<dbReference type="InterPro" id="IPR000182">
    <property type="entry name" value="GNAT_dom"/>
</dbReference>
<dbReference type="PROSITE" id="PS51186">
    <property type="entry name" value="GNAT"/>
    <property type="match status" value="1"/>
</dbReference>
<organism evidence="2 3">
    <name type="scientific">Marivivens niveibacter</name>
    <dbReference type="NCBI Taxonomy" id="1930667"/>
    <lineage>
        <taxon>Bacteria</taxon>
        <taxon>Pseudomonadati</taxon>
        <taxon>Pseudomonadota</taxon>
        <taxon>Alphaproteobacteria</taxon>
        <taxon>Rhodobacterales</taxon>
        <taxon>Paracoccaceae</taxon>
        <taxon>Marivivens group</taxon>
        <taxon>Marivivens</taxon>
    </lineage>
</organism>
<accession>A0A251X0C9</accession>
<feature type="domain" description="N-acetyltransferase" evidence="1">
    <location>
        <begin position="8"/>
        <end position="159"/>
    </location>
</feature>
<protein>
    <recommendedName>
        <fullName evidence="1">N-acetyltransferase domain-containing protein</fullName>
    </recommendedName>
</protein>
<dbReference type="EMBL" id="MSPP01000002">
    <property type="protein sequence ID" value="OUD09764.1"/>
    <property type="molecule type" value="Genomic_DNA"/>
</dbReference>
<gene>
    <name evidence="2" type="ORF">BVC71_08010</name>
</gene>
<dbReference type="InterPro" id="IPR016181">
    <property type="entry name" value="Acyl_CoA_acyltransferase"/>
</dbReference>
<dbReference type="Gene3D" id="3.40.630.30">
    <property type="match status" value="1"/>
</dbReference>
<evidence type="ECO:0000259" key="1">
    <source>
        <dbReference type="PROSITE" id="PS51186"/>
    </source>
</evidence>
<evidence type="ECO:0000313" key="2">
    <source>
        <dbReference type="EMBL" id="OUD09764.1"/>
    </source>
</evidence>
<dbReference type="RefSeq" id="WP_086451099.1">
    <property type="nucleotide sequence ID" value="NZ_MSPP01000002.1"/>
</dbReference>
<dbReference type="OrthoDB" id="7869205at2"/>
<dbReference type="Proteomes" id="UP000194664">
    <property type="component" value="Unassembled WGS sequence"/>
</dbReference>
<sequence length="176" mass="19594">MLPAFETINEFDLTPETEAELTTLLDLAFSPEFGGASYHQQRHNVRLIQRSKGAIVGHLAITYRTVRLGEQLLDIVGLAEVATHPNHRSQGIAGHLVRGSIDFARKVGADAMVLFGDRPVYAANGFQAKPNPLRWVAMTDKRTVAIEHQTDDLMVLPLNNRSWDDHLTLDLLGNKF</sequence>
<dbReference type="Pfam" id="PF13527">
    <property type="entry name" value="Acetyltransf_9"/>
    <property type="match status" value="1"/>
</dbReference>
<dbReference type="SUPFAM" id="SSF55729">
    <property type="entry name" value="Acyl-CoA N-acyltransferases (Nat)"/>
    <property type="match status" value="1"/>
</dbReference>
<dbReference type="CDD" id="cd04301">
    <property type="entry name" value="NAT_SF"/>
    <property type="match status" value="1"/>
</dbReference>
<comment type="caution">
    <text evidence="2">The sequence shown here is derived from an EMBL/GenBank/DDBJ whole genome shotgun (WGS) entry which is preliminary data.</text>
</comment>
<proteinExistence type="predicted"/>
<reference evidence="2 3" key="1">
    <citation type="submission" date="2016-12" db="EMBL/GenBank/DDBJ databases">
        <title>The draft genome sequence of HSLHS2.</title>
        <authorList>
            <person name="Hu D."/>
            <person name="Wang L."/>
            <person name="Shao Z."/>
        </authorList>
    </citation>
    <scope>NUCLEOTIDE SEQUENCE [LARGE SCALE GENOMIC DNA]</scope>
    <source>
        <strain evidence="2">MCCC 1A06712</strain>
    </source>
</reference>
<dbReference type="GO" id="GO:0016747">
    <property type="term" value="F:acyltransferase activity, transferring groups other than amino-acyl groups"/>
    <property type="evidence" value="ECO:0007669"/>
    <property type="project" value="InterPro"/>
</dbReference>
<evidence type="ECO:0000313" key="3">
    <source>
        <dbReference type="Proteomes" id="UP000194664"/>
    </source>
</evidence>
<dbReference type="AlphaFoldDB" id="A0A251X0C9"/>
<name>A0A251X0C9_9RHOB</name>